<dbReference type="Proteomes" id="UP000472268">
    <property type="component" value="Chromosome 5"/>
</dbReference>
<reference evidence="5" key="3">
    <citation type="submission" date="2025-09" db="UniProtKB">
        <authorList>
            <consortium name="Ensembl"/>
        </authorList>
    </citation>
    <scope>IDENTIFICATION</scope>
</reference>
<keyword evidence="3" id="KW-0687">Ribonucleoprotein</keyword>
<evidence type="ECO:0000256" key="2">
    <source>
        <dbReference type="ARBA" id="ARBA00022980"/>
    </source>
</evidence>
<keyword evidence="6" id="KW-1185">Reference proteome</keyword>
<keyword evidence="2" id="KW-0689">Ribosomal protein</keyword>
<comment type="similarity">
    <text evidence="1">Belongs to the universal ribosomal protein uS15 family.</text>
</comment>
<dbReference type="InterPro" id="IPR012606">
    <property type="entry name" value="Ribosomal_uS15_N"/>
</dbReference>
<dbReference type="Pfam" id="PF08069">
    <property type="entry name" value="Ribosomal_S13_N"/>
    <property type="match status" value="1"/>
</dbReference>
<sequence length="53" mass="5992">MGHMHAPGKGLSQLTLPYRHNVLTWVKLTSDNVKQQIYKLAKEGQTLSQIDCL</sequence>
<dbReference type="SMART" id="SM01386">
    <property type="entry name" value="Ribosomal_S13_N"/>
    <property type="match status" value="1"/>
</dbReference>
<reference evidence="5 6" key="1">
    <citation type="submission" date="2019-05" db="EMBL/GenBank/DDBJ databases">
        <title>A Chromosome-scale Meerkat (S. suricatta) Genome Assembly.</title>
        <authorList>
            <person name="Dudchenko O."/>
            <person name="Lieberman Aiden E."/>
            <person name="Tung J."/>
            <person name="Barreiro L.B."/>
            <person name="Clutton-Brock T.H."/>
        </authorList>
    </citation>
    <scope>NUCLEOTIDE SEQUENCE [LARGE SCALE GENOMIC DNA]</scope>
</reference>
<evidence type="ECO:0000259" key="4">
    <source>
        <dbReference type="SMART" id="SM01386"/>
    </source>
</evidence>
<dbReference type="PANTHER" id="PTHR11885">
    <property type="entry name" value="RIBOSOMAL PROTEIN S15P/S13E"/>
    <property type="match status" value="1"/>
</dbReference>
<evidence type="ECO:0000256" key="1">
    <source>
        <dbReference type="ARBA" id="ARBA00008434"/>
    </source>
</evidence>
<protein>
    <recommendedName>
        <fullName evidence="4">Small ribosomal subunit protein uS15 N-terminal domain-containing protein</fullName>
    </recommendedName>
</protein>
<dbReference type="GO" id="GO:0003735">
    <property type="term" value="F:structural constituent of ribosome"/>
    <property type="evidence" value="ECO:0007669"/>
    <property type="project" value="InterPro"/>
</dbReference>
<dbReference type="AlphaFoldDB" id="A0A673TLN5"/>
<reference evidence="5" key="2">
    <citation type="submission" date="2025-08" db="UniProtKB">
        <authorList>
            <consortium name="Ensembl"/>
        </authorList>
    </citation>
    <scope>IDENTIFICATION</scope>
</reference>
<feature type="domain" description="Small ribosomal subunit protein uS15 N-terminal" evidence="4">
    <location>
        <begin position="1"/>
        <end position="50"/>
    </location>
</feature>
<organism evidence="5 6">
    <name type="scientific">Suricata suricatta</name>
    <name type="common">Meerkat</name>
    <dbReference type="NCBI Taxonomy" id="37032"/>
    <lineage>
        <taxon>Eukaryota</taxon>
        <taxon>Metazoa</taxon>
        <taxon>Chordata</taxon>
        <taxon>Craniata</taxon>
        <taxon>Vertebrata</taxon>
        <taxon>Euteleostomi</taxon>
        <taxon>Mammalia</taxon>
        <taxon>Eutheria</taxon>
        <taxon>Laurasiatheria</taxon>
        <taxon>Carnivora</taxon>
        <taxon>Feliformia</taxon>
        <taxon>Herpestidae</taxon>
        <taxon>Suricata</taxon>
    </lineage>
</organism>
<name>A0A673TLN5_SURSU</name>
<dbReference type="InterPro" id="IPR023029">
    <property type="entry name" value="Ribosomal_uS15_arc_euk"/>
</dbReference>
<evidence type="ECO:0000313" key="5">
    <source>
        <dbReference type="Ensembl" id="ENSSSUP00005014217.1"/>
    </source>
</evidence>
<dbReference type="GO" id="GO:0070181">
    <property type="term" value="F:small ribosomal subunit rRNA binding"/>
    <property type="evidence" value="ECO:0007669"/>
    <property type="project" value="TreeGrafter"/>
</dbReference>
<dbReference type="GO" id="GO:0005730">
    <property type="term" value="C:nucleolus"/>
    <property type="evidence" value="ECO:0007669"/>
    <property type="project" value="TreeGrafter"/>
</dbReference>
<dbReference type="OMA" id="CAKSKWF"/>
<dbReference type="GO" id="GO:0006412">
    <property type="term" value="P:translation"/>
    <property type="evidence" value="ECO:0007669"/>
    <property type="project" value="InterPro"/>
</dbReference>
<accession>A0A673TLN5</accession>
<dbReference type="Ensembl" id="ENSSSUT00005016228.1">
    <property type="protein sequence ID" value="ENSSSUP00005014217.1"/>
    <property type="gene ID" value="ENSSSUG00005009129.1"/>
</dbReference>
<dbReference type="PANTHER" id="PTHR11885:SF17">
    <property type="entry name" value="RIBOSOMAL PROTEIN S13_S15 N-TERMINAL DOMAIN-CONTAINING PROTEIN"/>
    <property type="match status" value="1"/>
</dbReference>
<evidence type="ECO:0000256" key="3">
    <source>
        <dbReference type="ARBA" id="ARBA00023274"/>
    </source>
</evidence>
<dbReference type="GO" id="GO:0022627">
    <property type="term" value="C:cytosolic small ribosomal subunit"/>
    <property type="evidence" value="ECO:0007669"/>
    <property type="project" value="TreeGrafter"/>
</dbReference>
<proteinExistence type="inferred from homology"/>
<evidence type="ECO:0000313" key="6">
    <source>
        <dbReference type="Proteomes" id="UP000472268"/>
    </source>
</evidence>